<feature type="compositionally biased region" description="Basic residues" evidence="1">
    <location>
        <begin position="1"/>
        <end position="18"/>
    </location>
</feature>
<feature type="compositionally biased region" description="Basic and acidic residues" evidence="1">
    <location>
        <begin position="160"/>
        <end position="170"/>
    </location>
</feature>
<gene>
    <name evidence="2" type="ORF">NW762_002845</name>
</gene>
<organism evidence="2 3">
    <name type="scientific">Fusarium torreyae</name>
    <dbReference type="NCBI Taxonomy" id="1237075"/>
    <lineage>
        <taxon>Eukaryota</taxon>
        <taxon>Fungi</taxon>
        <taxon>Dikarya</taxon>
        <taxon>Ascomycota</taxon>
        <taxon>Pezizomycotina</taxon>
        <taxon>Sordariomycetes</taxon>
        <taxon>Hypocreomycetidae</taxon>
        <taxon>Hypocreales</taxon>
        <taxon>Nectriaceae</taxon>
        <taxon>Fusarium</taxon>
    </lineage>
</organism>
<dbReference type="PRINTS" id="PR01217">
    <property type="entry name" value="PRICHEXTENSN"/>
</dbReference>
<feature type="compositionally biased region" description="Basic and acidic residues" evidence="1">
    <location>
        <begin position="30"/>
        <end position="40"/>
    </location>
</feature>
<dbReference type="Proteomes" id="UP001152049">
    <property type="component" value="Unassembled WGS sequence"/>
</dbReference>
<feature type="compositionally biased region" description="Pro residues" evidence="1">
    <location>
        <begin position="116"/>
        <end position="158"/>
    </location>
</feature>
<comment type="caution">
    <text evidence="2">The sequence shown here is derived from an EMBL/GenBank/DDBJ whole genome shotgun (WGS) entry which is preliminary data.</text>
</comment>
<name>A0A9W8VKI1_9HYPO</name>
<dbReference type="EMBL" id="JAOQAZ010000003">
    <property type="protein sequence ID" value="KAJ4268777.1"/>
    <property type="molecule type" value="Genomic_DNA"/>
</dbReference>
<sequence>MVRTGKSRAPRKPRRVRPMFRPTIRSPHHTLVDRQDHLEESISVNNDSPGNADKVETAESDDIKAASSKTRELLVRQNIDLHSHLLSYPPSASPYHPRPASTPLSSSTTTLWSPTTTPPIPPYPHPPRPPPSPSPLPSPPHTPPPIPPYPPAPAPPPMSTKRDVSSKDESSEFAAEADSEDD</sequence>
<feature type="compositionally biased region" description="Basic and acidic residues" evidence="1">
    <location>
        <begin position="53"/>
        <end position="69"/>
    </location>
</feature>
<feature type="region of interest" description="Disordered" evidence="1">
    <location>
        <begin position="85"/>
        <end position="182"/>
    </location>
</feature>
<evidence type="ECO:0000256" key="1">
    <source>
        <dbReference type="SAM" id="MobiDB-lite"/>
    </source>
</evidence>
<proteinExistence type="predicted"/>
<evidence type="ECO:0000313" key="3">
    <source>
        <dbReference type="Proteomes" id="UP001152049"/>
    </source>
</evidence>
<keyword evidence="3" id="KW-1185">Reference proteome</keyword>
<accession>A0A9W8VKI1</accession>
<feature type="region of interest" description="Disordered" evidence="1">
    <location>
        <begin position="1"/>
        <end position="69"/>
    </location>
</feature>
<reference evidence="2" key="1">
    <citation type="submission" date="2022-09" db="EMBL/GenBank/DDBJ databases">
        <title>Fusarium specimens isolated from Avocado Roots.</title>
        <authorList>
            <person name="Stajich J."/>
            <person name="Roper C."/>
            <person name="Heimlech-Rivalta G."/>
        </authorList>
    </citation>
    <scope>NUCLEOTIDE SEQUENCE</scope>
    <source>
        <strain evidence="2">CF00136</strain>
    </source>
</reference>
<evidence type="ECO:0000313" key="2">
    <source>
        <dbReference type="EMBL" id="KAJ4268777.1"/>
    </source>
</evidence>
<dbReference type="AlphaFoldDB" id="A0A9W8VKI1"/>
<protein>
    <submittedName>
        <fullName evidence="2">Uncharacterized protein</fullName>
    </submittedName>
</protein>
<feature type="compositionally biased region" description="Low complexity" evidence="1">
    <location>
        <begin position="98"/>
        <end position="115"/>
    </location>
</feature>